<dbReference type="SUPFAM" id="SSF53649">
    <property type="entry name" value="Alkaline phosphatase-like"/>
    <property type="match status" value="1"/>
</dbReference>
<dbReference type="Proteomes" id="UP001303532">
    <property type="component" value="Chromosome"/>
</dbReference>
<keyword evidence="2" id="KW-1185">Reference proteome</keyword>
<gene>
    <name evidence="1" type="ORF">PGH26_09030</name>
</gene>
<organism evidence="1 2">
    <name type="scientific">Sporosarcina jeotgali</name>
    <dbReference type="NCBI Taxonomy" id="3020056"/>
    <lineage>
        <taxon>Bacteria</taxon>
        <taxon>Bacillati</taxon>
        <taxon>Bacillota</taxon>
        <taxon>Bacilli</taxon>
        <taxon>Bacillales</taxon>
        <taxon>Caryophanaceae</taxon>
        <taxon>Sporosarcina</taxon>
    </lineage>
</organism>
<dbReference type="PANTHER" id="PTHR10151:SF120">
    <property type="entry name" value="BIS(5'-ADENOSYL)-TRIPHOSPHATASE"/>
    <property type="match status" value="1"/>
</dbReference>
<dbReference type="InterPro" id="IPR002591">
    <property type="entry name" value="Phosphodiest/P_Trfase"/>
</dbReference>
<dbReference type="Pfam" id="PF01663">
    <property type="entry name" value="Phosphodiest"/>
    <property type="match status" value="1"/>
</dbReference>
<dbReference type="EMBL" id="CP116341">
    <property type="protein sequence ID" value="WOV85908.1"/>
    <property type="molecule type" value="Genomic_DNA"/>
</dbReference>
<dbReference type="InterPro" id="IPR017850">
    <property type="entry name" value="Alkaline_phosphatase_core_sf"/>
</dbReference>
<evidence type="ECO:0000313" key="2">
    <source>
        <dbReference type="Proteomes" id="UP001303532"/>
    </source>
</evidence>
<sequence>MSFDGLGYADAQRYMNKGSMPNLKEFQKNAAYATDFVTVMPSLTAPSHAAMATGAGPEKTGVVSNQFHTREDKVNDDQSGFAQTLGVTPIWKEAVNQGKVTATVAFPDSNPENSSAAAYAVYSGGTLSKSHLHNLKFSAIEDERINQLATKPVKVEEAIITLDIKDAPTQQLFILRTDEKEPKLYISTDQHSIGKKMSSNGWIPIDLDLPSLDSAGFYVKLKGDVKKKENLQLFQGTIMGGLYRGADDFSNRIKSKFGFYPAADEQEAFTSGQITREEYEQVGEHFTQWVTDVSSYIKSTYHPDLLFYYYPMVDTELHKFLLRDPAQPGYTPANVRKNEEYVSWAFSQADQAIGKIRNNMNSDDHLIVISDHGLEPIHTRLSPNKELEKAGLLVRDQKGKIDSTKTKAYAEASGTIAHVYVNLKGRERRGSVEDTEFDQVKQQIVSIFKTRKVLSSIAQNPEKMVPPSIRWLTGKTENPSKIVTYPNKLGAFNPDYSEVTPYERVWTSDSGEHDFLMNGNSGDVFLSAAPGFLLARNADFAVEPTLELGSHGGDPDRRRLRPMLYAAGPGIPPGEMDNSISMVDIAPSLYELLGLQTPDFVEGKPIWNSK</sequence>
<reference evidence="1 2" key="1">
    <citation type="submission" date="2023-01" db="EMBL/GenBank/DDBJ databases">
        <title>Sporosarcina sp. nov., isolated from Korean tranditional fermented seafood 'Jeotgal'.</title>
        <authorList>
            <person name="Yang A.-I."/>
        </authorList>
    </citation>
    <scope>NUCLEOTIDE SEQUENCE [LARGE SCALE GENOMIC DNA]</scope>
    <source>
        <strain evidence="1 2">B2O-1</strain>
    </source>
</reference>
<dbReference type="RefSeq" id="WP_323693496.1">
    <property type="nucleotide sequence ID" value="NZ_CP116341.1"/>
</dbReference>
<accession>A0ABZ0L1B9</accession>
<name>A0ABZ0L1B9_9BACL</name>
<proteinExistence type="predicted"/>
<dbReference type="PANTHER" id="PTHR10151">
    <property type="entry name" value="ECTONUCLEOTIDE PYROPHOSPHATASE/PHOSPHODIESTERASE"/>
    <property type="match status" value="1"/>
</dbReference>
<protein>
    <submittedName>
        <fullName evidence="1">Alkaline phosphatase family protein</fullName>
    </submittedName>
</protein>
<dbReference type="Gene3D" id="3.40.720.10">
    <property type="entry name" value="Alkaline Phosphatase, subunit A"/>
    <property type="match status" value="2"/>
</dbReference>
<evidence type="ECO:0000313" key="1">
    <source>
        <dbReference type="EMBL" id="WOV85908.1"/>
    </source>
</evidence>